<feature type="region of interest" description="Disordered" evidence="9">
    <location>
        <begin position="401"/>
        <end position="437"/>
    </location>
</feature>
<comment type="subcellular location">
    <subcellularLocation>
        <location evidence="1">Nucleus</location>
    </subcellularLocation>
</comment>
<dbReference type="OrthoDB" id="10038642at2759"/>
<dbReference type="PANTHER" id="PTHR24131">
    <property type="entry name" value="APOPTOSIS-STIMULATING OF P53 PROTEIN"/>
    <property type="match status" value="1"/>
</dbReference>
<keyword evidence="2 8" id="KW-0728">SH3 domain</keyword>
<feature type="domain" description="SH3" evidence="10">
    <location>
        <begin position="836"/>
        <end position="897"/>
    </location>
</feature>
<sequence length="905" mass="98906">MRNAYCIRCPPLPLLLLDRVYMGINALSPFAAPPSWCTHGRNPTCVALTAYGPYLEAGNCAAGYALAAQELNNKQMELDSATAKLDQLRRELEDRRESGQPRKTESLDVPQIMNPTISPSLTRRSVPPQLPPVSIGPAPSLLPHRPRPQESSLSSTINPALNVAATLQVPSPPLTRRSLTPETFDSYLPSSPRGNRGRPSSPRLTYFDRPSARLSMGSFDDRPSPRLSMGSFDDRPSPRLSPSSYDDRPSPRLSPSSYDDRPSPRLSPGSYDDRPSPRLSSSSFDYTRTGSPVPEGPPIGLYSDRGPPLRPPHPPSYEGAQGLPPLRFSDDVSSLRRRPQQRSWNESDLDMAYDKKAPQDNRAPVSALPLVKAWRESSLDPAPSKGKADASATLPRSYKYTSGVERGSQLPDSGWRSATGTLPRSLPSQQPISRIPVPPPMAKVQPHKPLPLSMIFHLQHAFWEHQAPPPVPVMPNIYATLPTTTSLPPAIPPLPDMSSNTAVATPATEEVPRPLSPTRLQPHLPPSLADVQRVLEDLPRPLRRRGSQEHTAQAPPLPTQRRQYQQIMSRLFGRATAKPNSNMADQFKAEEKLQGSASKHGTIPAEPNSDEGPPSPFFMNPIPEETKAEEKLEEVAHKSASSPEDPVCIILEAESKVGATAPAPADYDFGIPVVISGIQTPGLRSVLKGRSSPKKNRSQRARLDPLVLLLDGALTGELDVVTHALKEVNDPSQPNEEGITALHNAICGANFHIVNLLINSGANANATDSHGWTPLHCAASCNDQQICALLVRHGAAIFATTYSDGSLAVDKCDPYREGYKECLTYLTEVEQCMGETQSGVVYALWDYAAEFADELSLREGDSVTVLRKDGENGTWWWASLCGREGYVPRNYFGMYPRVHTQRGSP</sequence>
<dbReference type="GO" id="GO:0006915">
    <property type="term" value="P:apoptotic process"/>
    <property type="evidence" value="ECO:0007669"/>
    <property type="project" value="UniProtKB-KW"/>
</dbReference>
<dbReference type="InterPro" id="IPR001452">
    <property type="entry name" value="SH3_domain"/>
</dbReference>
<evidence type="ECO:0000313" key="11">
    <source>
        <dbReference type="Ensembl" id="ENSLLEP00000038190.1"/>
    </source>
</evidence>
<feature type="compositionally biased region" description="Polar residues" evidence="9">
    <location>
        <begin position="416"/>
        <end position="432"/>
    </location>
</feature>
<evidence type="ECO:0000256" key="7">
    <source>
        <dbReference type="PROSITE-ProRule" id="PRU00023"/>
    </source>
</evidence>
<dbReference type="Pfam" id="PF12796">
    <property type="entry name" value="Ank_2"/>
    <property type="match status" value="1"/>
</dbReference>
<keyword evidence="3" id="KW-0053">Apoptosis</keyword>
<dbReference type="CDD" id="cd11952">
    <property type="entry name" value="SH3_iASPP"/>
    <property type="match status" value="1"/>
</dbReference>
<dbReference type="AlphaFoldDB" id="A0A8C5QIC4"/>
<accession>A0A8C5QIC4</accession>
<evidence type="ECO:0000313" key="12">
    <source>
        <dbReference type="Proteomes" id="UP000694569"/>
    </source>
</evidence>
<dbReference type="PROSITE" id="PS50297">
    <property type="entry name" value="ANK_REP_REGION"/>
    <property type="match status" value="2"/>
</dbReference>
<feature type="region of interest" description="Disordered" evidence="9">
    <location>
        <begin position="168"/>
        <end position="364"/>
    </location>
</feature>
<dbReference type="GeneTree" id="ENSGT00940000160551"/>
<organism evidence="11 12">
    <name type="scientific">Leptobrachium leishanense</name>
    <name type="common">Leishan spiny toad</name>
    <dbReference type="NCBI Taxonomy" id="445787"/>
    <lineage>
        <taxon>Eukaryota</taxon>
        <taxon>Metazoa</taxon>
        <taxon>Chordata</taxon>
        <taxon>Craniata</taxon>
        <taxon>Vertebrata</taxon>
        <taxon>Euteleostomi</taxon>
        <taxon>Amphibia</taxon>
        <taxon>Batrachia</taxon>
        <taxon>Anura</taxon>
        <taxon>Pelobatoidea</taxon>
        <taxon>Megophryidae</taxon>
        <taxon>Leptobrachium</taxon>
    </lineage>
</organism>
<protein>
    <submittedName>
        <fullName evidence="11">Protein phosphatase 1 regulatory subunit 13 like</fullName>
    </submittedName>
</protein>
<feature type="region of interest" description="Disordered" evidence="9">
    <location>
        <begin position="498"/>
        <end position="527"/>
    </location>
</feature>
<dbReference type="InterPro" id="IPR002110">
    <property type="entry name" value="Ankyrin_rpt"/>
</dbReference>
<dbReference type="Ensembl" id="ENSLLET00000039685.1">
    <property type="protein sequence ID" value="ENSLLEP00000038190.1"/>
    <property type="gene ID" value="ENSLLEG00000024038.1"/>
</dbReference>
<dbReference type="SUPFAM" id="SSF50044">
    <property type="entry name" value="SH3-domain"/>
    <property type="match status" value="1"/>
</dbReference>
<dbReference type="Gene3D" id="1.25.40.20">
    <property type="entry name" value="Ankyrin repeat-containing domain"/>
    <property type="match status" value="1"/>
</dbReference>
<feature type="compositionally biased region" description="Low complexity" evidence="9">
    <location>
        <begin position="189"/>
        <end position="203"/>
    </location>
</feature>
<keyword evidence="5 7" id="KW-0040">ANK repeat</keyword>
<keyword evidence="12" id="KW-1185">Reference proteome</keyword>
<gene>
    <name evidence="11" type="primary">PPP1R13L</name>
</gene>
<dbReference type="SUPFAM" id="SSF48403">
    <property type="entry name" value="Ankyrin repeat"/>
    <property type="match status" value="1"/>
</dbReference>
<dbReference type="Proteomes" id="UP000694569">
    <property type="component" value="Unplaced"/>
</dbReference>
<dbReference type="GO" id="GO:0002039">
    <property type="term" value="F:p53 binding"/>
    <property type="evidence" value="ECO:0007669"/>
    <property type="project" value="InterPro"/>
</dbReference>
<dbReference type="InterPro" id="IPR036028">
    <property type="entry name" value="SH3-like_dom_sf"/>
</dbReference>
<proteinExistence type="predicted"/>
<feature type="compositionally biased region" description="Polar residues" evidence="9">
    <location>
        <begin position="113"/>
        <end position="123"/>
    </location>
</feature>
<evidence type="ECO:0000256" key="9">
    <source>
        <dbReference type="SAM" id="MobiDB-lite"/>
    </source>
</evidence>
<dbReference type="SMART" id="SM00248">
    <property type="entry name" value="ANK"/>
    <property type="match status" value="2"/>
</dbReference>
<dbReference type="Pfam" id="PF14604">
    <property type="entry name" value="SH3_9"/>
    <property type="match status" value="1"/>
</dbReference>
<feature type="region of interest" description="Disordered" evidence="9">
    <location>
        <begin position="590"/>
        <end position="622"/>
    </location>
</feature>
<dbReference type="FunFam" id="1.25.40.20:FF:000008">
    <property type="entry name" value="Apoptosis-stimulating of p53 protein 2 isoform 1"/>
    <property type="match status" value="1"/>
</dbReference>
<dbReference type="SMART" id="SM00326">
    <property type="entry name" value="SH3"/>
    <property type="match status" value="1"/>
</dbReference>
<feature type="region of interest" description="Disordered" evidence="9">
    <location>
        <begin position="91"/>
        <end position="155"/>
    </location>
</feature>
<reference evidence="11" key="2">
    <citation type="submission" date="2025-09" db="UniProtKB">
        <authorList>
            <consortium name="Ensembl"/>
        </authorList>
    </citation>
    <scope>IDENTIFICATION</scope>
</reference>
<feature type="compositionally biased region" description="Basic and acidic residues" evidence="9">
    <location>
        <begin position="91"/>
        <end position="106"/>
    </location>
</feature>
<keyword evidence="4" id="KW-0677">Repeat</keyword>
<dbReference type="InterPro" id="IPR036770">
    <property type="entry name" value="Ankyrin_rpt-contain_sf"/>
</dbReference>
<dbReference type="PRINTS" id="PR00452">
    <property type="entry name" value="SH3DOMAIN"/>
</dbReference>
<dbReference type="InterPro" id="IPR047163">
    <property type="entry name" value="ASPP1/2"/>
</dbReference>
<evidence type="ECO:0000256" key="3">
    <source>
        <dbReference type="ARBA" id="ARBA00022703"/>
    </source>
</evidence>
<evidence type="ECO:0000259" key="10">
    <source>
        <dbReference type="PROSITE" id="PS50002"/>
    </source>
</evidence>
<evidence type="ECO:0000256" key="2">
    <source>
        <dbReference type="ARBA" id="ARBA00022443"/>
    </source>
</evidence>
<dbReference type="PROSITE" id="PS50002">
    <property type="entry name" value="SH3"/>
    <property type="match status" value="1"/>
</dbReference>
<feature type="region of interest" description="Disordered" evidence="9">
    <location>
        <begin position="540"/>
        <end position="562"/>
    </location>
</feature>
<dbReference type="GO" id="GO:0005634">
    <property type="term" value="C:nucleus"/>
    <property type="evidence" value="ECO:0007669"/>
    <property type="project" value="UniProtKB-SubCell"/>
</dbReference>
<name>A0A8C5QIC4_9ANUR</name>
<dbReference type="InterPro" id="IPR042722">
    <property type="entry name" value="SH3_iASPP"/>
</dbReference>
<dbReference type="PANTHER" id="PTHR24131:SF17">
    <property type="entry name" value="RELA-ASSOCIATED INHIBITOR ISOFORM X1"/>
    <property type="match status" value="1"/>
</dbReference>
<dbReference type="GO" id="GO:0042981">
    <property type="term" value="P:regulation of apoptotic process"/>
    <property type="evidence" value="ECO:0007669"/>
    <property type="project" value="InterPro"/>
</dbReference>
<feature type="repeat" description="ANK" evidence="7">
    <location>
        <begin position="737"/>
        <end position="769"/>
    </location>
</feature>
<dbReference type="PROSITE" id="PS50088">
    <property type="entry name" value="ANK_REPEAT"/>
    <property type="match status" value="2"/>
</dbReference>
<evidence type="ECO:0000256" key="8">
    <source>
        <dbReference type="PROSITE-ProRule" id="PRU00192"/>
    </source>
</evidence>
<evidence type="ECO:0000256" key="4">
    <source>
        <dbReference type="ARBA" id="ARBA00022737"/>
    </source>
</evidence>
<evidence type="ECO:0000256" key="6">
    <source>
        <dbReference type="ARBA" id="ARBA00023242"/>
    </source>
</evidence>
<reference evidence="11" key="1">
    <citation type="submission" date="2025-08" db="UniProtKB">
        <authorList>
            <consortium name="Ensembl"/>
        </authorList>
    </citation>
    <scope>IDENTIFICATION</scope>
</reference>
<feature type="repeat" description="ANK" evidence="7">
    <location>
        <begin position="770"/>
        <end position="802"/>
    </location>
</feature>
<evidence type="ECO:0000256" key="5">
    <source>
        <dbReference type="ARBA" id="ARBA00023043"/>
    </source>
</evidence>
<keyword evidence="6" id="KW-0539">Nucleus</keyword>
<evidence type="ECO:0000256" key="1">
    <source>
        <dbReference type="ARBA" id="ARBA00004123"/>
    </source>
</evidence>